<dbReference type="EMBL" id="CAJQZP010001706">
    <property type="protein sequence ID" value="CAG5059687.1"/>
    <property type="molecule type" value="Genomic_DNA"/>
</dbReference>
<dbReference type="OrthoDB" id="416253at2759"/>
<dbReference type="InterPro" id="IPR018170">
    <property type="entry name" value="Aldo/ket_reductase_CS"/>
</dbReference>
<dbReference type="PIRSF" id="PIRSF000097">
    <property type="entry name" value="AKR"/>
    <property type="match status" value="1"/>
</dbReference>
<dbReference type="AlphaFoldDB" id="A0A8S3YA43"/>
<dbReference type="CDD" id="cd19116">
    <property type="entry name" value="AKR_AKR2E1-5"/>
    <property type="match status" value="1"/>
</dbReference>
<gene>
    <name evidence="4" type="ORF">PAPOLLO_LOCUS28086</name>
</gene>
<dbReference type="PROSITE" id="PS00063">
    <property type="entry name" value="ALDOKETO_REDUCTASE_3"/>
    <property type="match status" value="1"/>
</dbReference>
<dbReference type="InterPro" id="IPR044488">
    <property type="entry name" value="AKR2E"/>
</dbReference>
<protein>
    <submittedName>
        <fullName evidence="4">(apollo) hypothetical protein</fullName>
    </submittedName>
</protein>
<accession>A0A8S3YA43</accession>
<evidence type="ECO:0000313" key="5">
    <source>
        <dbReference type="Proteomes" id="UP000691718"/>
    </source>
</evidence>
<reference evidence="4" key="1">
    <citation type="submission" date="2021-04" db="EMBL/GenBank/DDBJ databases">
        <authorList>
            <person name="Tunstrom K."/>
        </authorList>
    </citation>
    <scope>NUCLEOTIDE SEQUENCE</scope>
</reference>
<dbReference type="InterPro" id="IPR020471">
    <property type="entry name" value="AKR"/>
</dbReference>
<dbReference type="Pfam" id="PF00248">
    <property type="entry name" value="Aldo_ket_red"/>
    <property type="match status" value="1"/>
</dbReference>
<dbReference type="PANTHER" id="PTHR11732">
    <property type="entry name" value="ALDO/KETO REDUCTASE"/>
    <property type="match status" value="1"/>
</dbReference>
<keyword evidence="2" id="KW-0732">Signal</keyword>
<dbReference type="InterPro" id="IPR023210">
    <property type="entry name" value="NADP_OxRdtase_dom"/>
</dbReference>
<dbReference type="PROSITE" id="PS00062">
    <property type="entry name" value="ALDOKETO_REDUCTASE_2"/>
    <property type="match status" value="1"/>
</dbReference>
<evidence type="ECO:0000313" key="4">
    <source>
        <dbReference type="EMBL" id="CAG5059687.1"/>
    </source>
</evidence>
<feature type="domain" description="NADP-dependent oxidoreductase" evidence="3">
    <location>
        <begin position="62"/>
        <end position="314"/>
    </location>
</feature>
<proteinExistence type="predicted"/>
<keyword evidence="5" id="KW-1185">Reference proteome</keyword>
<organism evidence="4 5">
    <name type="scientific">Parnassius apollo</name>
    <name type="common">Apollo butterfly</name>
    <name type="synonym">Papilio apollo</name>
    <dbReference type="NCBI Taxonomy" id="110799"/>
    <lineage>
        <taxon>Eukaryota</taxon>
        <taxon>Metazoa</taxon>
        <taxon>Ecdysozoa</taxon>
        <taxon>Arthropoda</taxon>
        <taxon>Hexapoda</taxon>
        <taxon>Insecta</taxon>
        <taxon>Pterygota</taxon>
        <taxon>Neoptera</taxon>
        <taxon>Endopterygota</taxon>
        <taxon>Lepidoptera</taxon>
        <taxon>Glossata</taxon>
        <taxon>Ditrysia</taxon>
        <taxon>Papilionoidea</taxon>
        <taxon>Papilionidae</taxon>
        <taxon>Parnassiinae</taxon>
        <taxon>Parnassini</taxon>
        <taxon>Parnassius</taxon>
        <taxon>Parnassius</taxon>
    </lineage>
</organism>
<feature type="signal peptide" evidence="2">
    <location>
        <begin position="1"/>
        <end position="18"/>
    </location>
</feature>
<keyword evidence="1" id="KW-0560">Oxidoreductase</keyword>
<comment type="caution">
    <text evidence="4">The sequence shown here is derived from an EMBL/GenBank/DDBJ whole genome shotgun (WGS) entry which is preliminary data.</text>
</comment>
<evidence type="ECO:0000256" key="1">
    <source>
        <dbReference type="ARBA" id="ARBA00023002"/>
    </source>
</evidence>
<dbReference type="FunFam" id="3.20.20.100:FF:000002">
    <property type="entry name" value="2,5-diketo-D-gluconic acid reductase A"/>
    <property type="match status" value="1"/>
</dbReference>
<name>A0A8S3YA43_PARAO</name>
<dbReference type="Proteomes" id="UP000691718">
    <property type="component" value="Unassembled WGS sequence"/>
</dbReference>
<dbReference type="GO" id="GO:0016616">
    <property type="term" value="F:oxidoreductase activity, acting on the CH-OH group of donors, NAD or NADP as acceptor"/>
    <property type="evidence" value="ECO:0007669"/>
    <property type="project" value="UniProtKB-ARBA"/>
</dbReference>
<feature type="chain" id="PRO_5035840473" evidence="2">
    <location>
        <begin position="19"/>
        <end position="353"/>
    </location>
</feature>
<sequence length="353" mass="40554">MDVVSLLVYLLLFASCNYEYVRVCATPLAFTLNDGNKIPAIALGTSLGHLSDGTRVLPVNHSLARAVQWALESGYKHIDTASLYRVEDEVGLGIRNFLKDNKGDRRDLFITTKLWNDAHEMDEVVPALTRSLQELKLDYVDLYLVHYPMAYKRDGSISMTDYLETWKGMEIAKNLNLTRSIGVSNFNISQMQRLWDNSKIKPAVLQIEVNPTITQNELIDWCREHGVIVMAYSPFGAILGRKQDGPPPRADHPTLRNLSDKYNKSVPQILLRYLLDRMLVAIPRSTNKERIKQNIDIVDFTLTAEEIETLSSFNKNYRLRTPAKWYSHPYFPFEKKNLTDAEIQYIIEHSKED</sequence>
<evidence type="ECO:0000256" key="2">
    <source>
        <dbReference type="SAM" id="SignalP"/>
    </source>
</evidence>
<evidence type="ECO:0000259" key="3">
    <source>
        <dbReference type="Pfam" id="PF00248"/>
    </source>
</evidence>